<dbReference type="NCBIfam" id="TIGR01391">
    <property type="entry name" value="dnaG"/>
    <property type="match status" value="1"/>
</dbReference>
<dbReference type="HAMAP" id="MF_00974">
    <property type="entry name" value="DNA_primase_DnaG"/>
    <property type="match status" value="1"/>
</dbReference>
<gene>
    <name evidence="12" type="primary">dnaG</name>
    <name evidence="17" type="ORF">RU97_GL000708</name>
</gene>
<keyword evidence="18" id="KW-1185">Reference proteome</keyword>
<evidence type="ECO:0000256" key="6">
    <source>
        <dbReference type="ARBA" id="ARBA00022723"/>
    </source>
</evidence>
<dbReference type="Gene3D" id="1.10.860.10">
    <property type="entry name" value="DNAb Helicase, Chain A"/>
    <property type="match status" value="1"/>
</dbReference>
<dbReference type="PANTHER" id="PTHR30313:SF2">
    <property type="entry name" value="DNA PRIMASE"/>
    <property type="match status" value="1"/>
</dbReference>
<dbReference type="FunFam" id="3.90.580.10:FF:000001">
    <property type="entry name" value="DNA primase"/>
    <property type="match status" value="1"/>
</dbReference>
<dbReference type="CDD" id="cd03364">
    <property type="entry name" value="TOPRIM_DnaG_primases"/>
    <property type="match status" value="1"/>
</dbReference>
<comment type="catalytic activity">
    <reaction evidence="12">
        <text>ssDNA + n NTP = ssDNA/pppN(pN)n-1 hybrid + (n-1) diphosphate.</text>
        <dbReference type="EC" id="2.7.7.101"/>
    </reaction>
</comment>
<dbReference type="InterPro" id="IPR036977">
    <property type="entry name" value="DNA_primase_Znf_CHC2"/>
</dbReference>
<evidence type="ECO:0000256" key="14">
    <source>
        <dbReference type="PIRSR" id="PIRSR002811-1"/>
    </source>
</evidence>
<evidence type="ECO:0000256" key="3">
    <source>
        <dbReference type="ARBA" id="ARBA00022679"/>
    </source>
</evidence>
<keyword evidence="6 12" id="KW-0479">Metal-binding</keyword>
<dbReference type="SUPFAM" id="SSF57783">
    <property type="entry name" value="Zinc beta-ribbon"/>
    <property type="match status" value="1"/>
</dbReference>
<dbReference type="FunFam" id="3.90.980.10:FF:000001">
    <property type="entry name" value="DNA primase"/>
    <property type="match status" value="1"/>
</dbReference>
<keyword evidence="7 12" id="KW-0863">Zinc-finger</keyword>
<feature type="domain" description="Toprim" evidence="16">
    <location>
        <begin position="278"/>
        <end position="360"/>
    </location>
</feature>
<dbReference type="GO" id="GO:0003899">
    <property type="term" value="F:DNA-directed RNA polymerase activity"/>
    <property type="evidence" value="ECO:0007669"/>
    <property type="project" value="UniProtKB-UniRule"/>
</dbReference>
<dbReference type="InterPro" id="IPR050219">
    <property type="entry name" value="DnaG_primase"/>
</dbReference>
<dbReference type="Gene3D" id="3.40.1360.10">
    <property type="match status" value="1"/>
</dbReference>
<evidence type="ECO:0000256" key="7">
    <source>
        <dbReference type="ARBA" id="ARBA00022771"/>
    </source>
</evidence>
<evidence type="ECO:0000256" key="1">
    <source>
        <dbReference type="ARBA" id="ARBA00022478"/>
    </source>
</evidence>
<reference evidence="17 18" key="1">
    <citation type="submission" date="2014-12" db="EMBL/GenBank/DDBJ databases">
        <title>Draft genome sequences of 29 type strains of Enterococci.</title>
        <authorList>
            <person name="Zhong Z."/>
            <person name="Sun Z."/>
            <person name="Liu W."/>
            <person name="Zhang W."/>
            <person name="Zhang H."/>
        </authorList>
    </citation>
    <scope>NUCLEOTIDE SEQUENCE [LARGE SCALE GENOMIC DNA]</scope>
    <source>
        <strain evidence="17 18">DSM 17029</strain>
    </source>
</reference>
<dbReference type="GO" id="GO:0003677">
    <property type="term" value="F:DNA binding"/>
    <property type="evidence" value="ECO:0007669"/>
    <property type="project" value="UniProtKB-KW"/>
</dbReference>
<keyword evidence="4 12" id="KW-0548">Nucleotidyltransferase</keyword>
<dbReference type="AlphaFoldDB" id="A0A1L8RHB7"/>
<dbReference type="InterPro" id="IPR006295">
    <property type="entry name" value="DNA_primase_DnaG"/>
</dbReference>
<dbReference type="InterPro" id="IPR016136">
    <property type="entry name" value="DNA_helicase_N/primase_C"/>
</dbReference>
<dbReference type="Pfam" id="PF10410">
    <property type="entry name" value="DnaB_bind"/>
    <property type="match status" value="1"/>
</dbReference>
<comment type="caution">
    <text evidence="17">The sequence shown here is derived from an EMBL/GenBank/DDBJ whole genome shotgun (WGS) entry which is preliminary data.</text>
</comment>
<dbReference type="InterPro" id="IPR030846">
    <property type="entry name" value="DnaG_bac"/>
</dbReference>
<evidence type="ECO:0000256" key="10">
    <source>
        <dbReference type="ARBA" id="ARBA00023125"/>
    </source>
</evidence>
<comment type="domain">
    <text evidence="12">Contains an N-terminal zinc-binding domain, a central core domain that contains the primase activity, and a C-terminal DnaB-binding domain.</text>
</comment>
<evidence type="ECO:0000256" key="11">
    <source>
        <dbReference type="ARBA" id="ARBA00023163"/>
    </source>
</evidence>
<evidence type="ECO:0000313" key="17">
    <source>
        <dbReference type="EMBL" id="OJG19137.1"/>
    </source>
</evidence>
<dbReference type="Gene3D" id="3.90.980.10">
    <property type="entry name" value="DNA primase, catalytic core, N-terminal domain"/>
    <property type="match status" value="1"/>
</dbReference>
<dbReference type="InterPro" id="IPR013264">
    <property type="entry name" value="DNAG_N"/>
</dbReference>
<dbReference type="Pfam" id="PF08275">
    <property type="entry name" value="DNAG_N"/>
    <property type="match status" value="1"/>
</dbReference>
<evidence type="ECO:0000259" key="16">
    <source>
        <dbReference type="PROSITE" id="PS50880"/>
    </source>
</evidence>
<dbReference type="InterPro" id="IPR002694">
    <property type="entry name" value="Znf_CHC2"/>
</dbReference>
<dbReference type="GO" id="GO:0005737">
    <property type="term" value="C:cytoplasm"/>
    <property type="evidence" value="ECO:0007669"/>
    <property type="project" value="TreeGrafter"/>
</dbReference>
<evidence type="ECO:0000256" key="8">
    <source>
        <dbReference type="ARBA" id="ARBA00022833"/>
    </source>
</evidence>
<dbReference type="Proteomes" id="UP000181884">
    <property type="component" value="Unassembled WGS sequence"/>
</dbReference>
<evidence type="ECO:0000313" key="18">
    <source>
        <dbReference type="Proteomes" id="UP000181884"/>
    </source>
</evidence>
<keyword evidence="15" id="KW-0175">Coiled coil</keyword>
<comment type="similarity">
    <text evidence="12 13">Belongs to the DnaG primase family.</text>
</comment>
<dbReference type="InterPro" id="IPR034151">
    <property type="entry name" value="TOPRIM_DnaG_bac"/>
</dbReference>
<keyword evidence="9" id="KW-0460">Magnesium</keyword>
<dbReference type="SMART" id="SM00493">
    <property type="entry name" value="TOPRIM"/>
    <property type="match status" value="1"/>
</dbReference>
<dbReference type="Gene3D" id="3.90.580.10">
    <property type="entry name" value="Zinc finger, CHC2-type domain"/>
    <property type="match status" value="1"/>
</dbReference>
<dbReference type="InterPro" id="IPR019475">
    <property type="entry name" value="DNA_primase_DnaB-bd"/>
</dbReference>
<accession>A0A1L8RHB7</accession>
<evidence type="ECO:0000256" key="15">
    <source>
        <dbReference type="SAM" id="Coils"/>
    </source>
</evidence>
<evidence type="ECO:0000256" key="12">
    <source>
        <dbReference type="HAMAP-Rule" id="MF_00974"/>
    </source>
</evidence>
<evidence type="ECO:0000256" key="4">
    <source>
        <dbReference type="ARBA" id="ARBA00022695"/>
    </source>
</evidence>
<comment type="subunit">
    <text evidence="12">Monomer. Interacts with DnaB.</text>
</comment>
<dbReference type="GO" id="GO:0006269">
    <property type="term" value="P:DNA replication, synthesis of primer"/>
    <property type="evidence" value="ECO:0007669"/>
    <property type="project" value="UniProtKB-UniRule"/>
</dbReference>
<dbReference type="Pfam" id="PF13155">
    <property type="entry name" value="Toprim_2"/>
    <property type="match status" value="1"/>
</dbReference>
<evidence type="ECO:0000256" key="5">
    <source>
        <dbReference type="ARBA" id="ARBA00022705"/>
    </source>
</evidence>
<dbReference type="GO" id="GO:0008270">
    <property type="term" value="F:zinc ion binding"/>
    <property type="evidence" value="ECO:0007669"/>
    <property type="project" value="UniProtKB-UniRule"/>
</dbReference>
<protein>
    <recommendedName>
        <fullName evidence="12 13">DNA primase</fullName>
        <ecNumber evidence="12">2.7.7.101</ecNumber>
    </recommendedName>
</protein>
<dbReference type="Pfam" id="PF01807">
    <property type="entry name" value="Zn_ribbon_DnaG"/>
    <property type="match status" value="1"/>
</dbReference>
<keyword evidence="3 12" id="KW-0808">Transferase</keyword>
<dbReference type="PIRSF" id="PIRSF002811">
    <property type="entry name" value="DnaG"/>
    <property type="match status" value="1"/>
</dbReference>
<evidence type="ECO:0000256" key="13">
    <source>
        <dbReference type="PIRNR" id="PIRNR002811"/>
    </source>
</evidence>
<organism evidence="17 18">
    <name type="scientific">Enterococcus canis</name>
    <dbReference type="NCBI Taxonomy" id="214095"/>
    <lineage>
        <taxon>Bacteria</taxon>
        <taxon>Bacillati</taxon>
        <taxon>Bacillota</taxon>
        <taxon>Bacilli</taxon>
        <taxon>Lactobacillales</taxon>
        <taxon>Enterococcaceae</taxon>
        <taxon>Enterococcus</taxon>
    </lineage>
</organism>
<sequence>MRFFTDYNGSGGESMAQIPQQVIDEVRSRSNIVDVIGQYVQLKKSGKNYMGLCPFHEERSPSFSVAEDKQIYHCFGCGKGGNVFTFLQDLEGISFPEAVQKVAEIEQIPVTIEVARTETVTNSTERELINLHEKTADLYHHILMNTKAGEEALAYLEERGLTKDIIETFKLGFAPAERTILSQVMVKEGFSEERLRESGLFVERENGDRLDRFYQRIMFPIENAQGKVVAFSGRLLKTEKFPGDDMPKYLNSPETEIFNKRFTLYNFARGRQMIRKESQVLLFEGFMDVIAAWQAGFQNGIASMGTSLTNEQLTMIERTVKEVVVLYDGDNAGTEATYRALQLLREHPRLTVSVVNLPEKLDPDEYVRKYGTESFRETVIHGKMTPFAFKMRYFRRDRNLKNEREQLAYLQDVLQALTEVRSPVERDMYLNQLAHEFQLSVESLQEQFQSYQQTARQDRQQAYVEPTQPQRPKRRVLNQSEKAEQMLLHRMFHQQSVRNFVRNQPDFHFIHDSYQELYLLLDSYIGLKGNFEEAEFIDFLQSNQLKQLVVDISLLNLGEESSEREITDLLAAIARSSIAEEITQKRIQQQEAGRAGNKALELQLTIDIINLTKQLKHAGQ</sequence>
<dbReference type="EC" id="2.7.7.101" evidence="12"/>
<dbReference type="SMART" id="SM00400">
    <property type="entry name" value="ZnF_CHCC"/>
    <property type="match status" value="1"/>
</dbReference>
<name>A0A1L8RHB7_9ENTE</name>
<dbReference type="PANTHER" id="PTHR30313">
    <property type="entry name" value="DNA PRIMASE"/>
    <property type="match status" value="1"/>
</dbReference>
<evidence type="ECO:0000256" key="9">
    <source>
        <dbReference type="ARBA" id="ARBA00022842"/>
    </source>
</evidence>
<dbReference type="SUPFAM" id="SSF56731">
    <property type="entry name" value="DNA primase core"/>
    <property type="match status" value="1"/>
</dbReference>
<comment type="cofactor">
    <cofactor evidence="12 13 14">
        <name>Zn(2+)</name>
        <dbReference type="ChEBI" id="CHEBI:29105"/>
    </cofactor>
    <text evidence="12 13 14">Binds 1 zinc ion per monomer.</text>
</comment>
<dbReference type="InterPro" id="IPR006171">
    <property type="entry name" value="TOPRIM_dom"/>
</dbReference>
<feature type="zinc finger region" description="CHC2-type" evidence="12 14">
    <location>
        <begin position="53"/>
        <end position="77"/>
    </location>
</feature>
<dbReference type="GO" id="GO:0000428">
    <property type="term" value="C:DNA-directed RNA polymerase complex"/>
    <property type="evidence" value="ECO:0007669"/>
    <property type="project" value="UniProtKB-KW"/>
</dbReference>
<dbReference type="EMBL" id="JXKH01000002">
    <property type="protein sequence ID" value="OJG19137.1"/>
    <property type="molecule type" value="Genomic_DNA"/>
</dbReference>
<feature type="coiled-coil region" evidence="15">
    <location>
        <begin position="400"/>
        <end position="461"/>
    </location>
</feature>
<keyword evidence="11 12" id="KW-0804">Transcription</keyword>
<dbReference type="STRING" id="214095.RU97_GL000708"/>
<dbReference type="InterPro" id="IPR037068">
    <property type="entry name" value="DNA_primase_core_N_sf"/>
</dbReference>
<keyword evidence="1 12" id="KW-0240">DNA-directed RNA polymerase</keyword>
<evidence type="ECO:0000256" key="2">
    <source>
        <dbReference type="ARBA" id="ARBA00022515"/>
    </source>
</evidence>
<keyword evidence="5 12" id="KW-0235">DNA replication</keyword>
<keyword evidence="8 12" id="KW-0862">Zinc</keyword>
<keyword evidence="10 12" id="KW-0238">DNA-binding</keyword>
<keyword evidence="2 12" id="KW-0639">Primosome</keyword>
<comment type="function">
    <text evidence="12 13">RNA polymerase that catalyzes the synthesis of short RNA molecules used as primers for DNA polymerase during DNA replication.</text>
</comment>
<proteinExistence type="inferred from homology"/>
<dbReference type="GO" id="GO:1990077">
    <property type="term" value="C:primosome complex"/>
    <property type="evidence" value="ECO:0007669"/>
    <property type="project" value="UniProtKB-KW"/>
</dbReference>
<dbReference type="PROSITE" id="PS50880">
    <property type="entry name" value="TOPRIM"/>
    <property type="match status" value="1"/>
</dbReference>